<reference evidence="3" key="2">
    <citation type="submission" date="2023-05" db="EMBL/GenBank/DDBJ databases">
        <authorList>
            <consortium name="Lawrence Berkeley National Laboratory"/>
            <person name="Steindorff A."/>
            <person name="Hensen N."/>
            <person name="Bonometti L."/>
            <person name="Westerberg I."/>
            <person name="Brannstrom I.O."/>
            <person name="Guillou S."/>
            <person name="Cros-Aarteil S."/>
            <person name="Calhoun S."/>
            <person name="Haridas S."/>
            <person name="Kuo A."/>
            <person name="Mondo S."/>
            <person name="Pangilinan J."/>
            <person name="Riley R."/>
            <person name="Labutti K."/>
            <person name="Andreopoulos B."/>
            <person name="Lipzen A."/>
            <person name="Chen C."/>
            <person name="Yanf M."/>
            <person name="Daum C."/>
            <person name="Ng V."/>
            <person name="Clum A."/>
            <person name="Ohm R."/>
            <person name="Martin F."/>
            <person name="Silar P."/>
            <person name="Natvig D."/>
            <person name="Lalanne C."/>
            <person name="Gautier V."/>
            <person name="Ament-Velasquez S.L."/>
            <person name="Kruys A."/>
            <person name="Hutchinson M.I."/>
            <person name="Powell A.J."/>
            <person name="Barry K."/>
            <person name="Miller A.N."/>
            <person name="Grigoriev I.V."/>
            <person name="Debuchy R."/>
            <person name="Gladieux P."/>
            <person name="Thoren M.H."/>
            <person name="Johannesson H."/>
        </authorList>
    </citation>
    <scope>NUCLEOTIDE SEQUENCE</scope>
    <source>
        <strain evidence="3">CBS 532.94</strain>
    </source>
</reference>
<evidence type="ECO:0000313" key="3">
    <source>
        <dbReference type="EMBL" id="KAK4236007.1"/>
    </source>
</evidence>
<dbReference type="EMBL" id="MU860221">
    <property type="protein sequence ID" value="KAK4236007.1"/>
    <property type="molecule type" value="Genomic_DNA"/>
</dbReference>
<feature type="transmembrane region" description="Helical" evidence="1">
    <location>
        <begin position="160"/>
        <end position="183"/>
    </location>
</feature>
<protein>
    <submittedName>
        <fullName evidence="3">Uncharacterized protein</fullName>
    </submittedName>
</protein>
<evidence type="ECO:0000256" key="1">
    <source>
        <dbReference type="SAM" id="Phobius"/>
    </source>
</evidence>
<sequence length="187" mass="19600">MKAVFFTLFSLAASALATPLLAQRQLETQADEIDRLTELVMSHTANINKTVAAVVDNPTIDQQNAAAAALAPDFQAITDALTQATTAIGSSAAQLIVKGRDAAGGCGHDCLLSKVQLLVWEIAFTLKLVIVKLGLACVLVYLQPLLFALVGLVKALDKVVVGLLVVVKSLLTLVLGTVAGALLELLW</sequence>
<comment type="caution">
    <text evidence="3">The sequence shown here is derived from an EMBL/GenBank/DDBJ whole genome shotgun (WGS) entry which is preliminary data.</text>
</comment>
<dbReference type="AlphaFoldDB" id="A0AAN7C6P0"/>
<keyword evidence="1" id="KW-0812">Transmembrane</keyword>
<feature type="chain" id="PRO_5043003298" evidence="2">
    <location>
        <begin position="18"/>
        <end position="187"/>
    </location>
</feature>
<keyword evidence="2" id="KW-0732">Signal</keyword>
<feature type="signal peptide" evidence="2">
    <location>
        <begin position="1"/>
        <end position="17"/>
    </location>
</feature>
<evidence type="ECO:0000256" key="2">
    <source>
        <dbReference type="SAM" id="SignalP"/>
    </source>
</evidence>
<reference evidence="3" key="1">
    <citation type="journal article" date="2023" name="Mol. Phylogenet. Evol.">
        <title>Genome-scale phylogeny and comparative genomics of the fungal order Sordariales.</title>
        <authorList>
            <person name="Hensen N."/>
            <person name="Bonometti L."/>
            <person name="Westerberg I."/>
            <person name="Brannstrom I.O."/>
            <person name="Guillou S."/>
            <person name="Cros-Aarteil S."/>
            <person name="Calhoun S."/>
            <person name="Haridas S."/>
            <person name="Kuo A."/>
            <person name="Mondo S."/>
            <person name="Pangilinan J."/>
            <person name="Riley R."/>
            <person name="LaButti K."/>
            <person name="Andreopoulos B."/>
            <person name="Lipzen A."/>
            <person name="Chen C."/>
            <person name="Yan M."/>
            <person name="Daum C."/>
            <person name="Ng V."/>
            <person name="Clum A."/>
            <person name="Steindorff A."/>
            <person name="Ohm R.A."/>
            <person name="Martin F."/>
            <person name="Silar P."/>
            <person name="Natvig D.O."/>
            <person name="Lalanne C."/>
            <person name="Gautier V."/>
            <person name="Ament-Velasquez S.L."/>
            <person name="Kruys A."/>
            <person name="Hutchinson M.I."/>
            <person name="Powell A.J."/>
            <person name="Barry K."/>
            <person name="Miller A.N."/>
            <person name="Grigoriev I.V."/>
            <person name="Debuchy R."/>
            <person name="Gladieux P."/>
            <person name="Hiltunen Thoren M."/>
            <person name="Johannesson H."/>
        </authorList>
    </citation>
    <scope>NUCLEOTIDE SEQUENCE</scope>
    <source>
        <strain evidence="3">CBS 532.94</strain>
    </source>
</reference>
<keyword evidence="1" id="KW-1133">Transmembrane helix</keyword>
<organism evidence="3 4">
    <name type="scientific">Achaetomium macrosporum</name>
    <dbReference type="NCBI Taxonomy" id="79813"/>
    <lineage>
        <taxon>Eukaryota</taxon>
        <taxon>Fungi</taxon>
        <taxon>Dikarya</taxon>
        <taxon>Ascomycota</taxon>
        <taxon>Pezizomycotina</taxon>
        <taxon>Sordariomycetes</taxon>
        <taxon>Sordariomycetidae</taxon>
        <taxon>Sordariales</taxon>
        <taxon>Chaetomiaceae</taxon>
        <taxon>Achaetomium</taxon>
    </lineage>
</organism>
<name>A0AAN7C6P0_9PEZI</name>
<evidence type="ECO:0000313" key="4">
    <source>
        <dbReference type="Proteomes" id="UP001303760"/>
    </source>
</evidence>
<keyword evidence="1" id="KW-0472">Membrane</keyword>
<gene>
    <name evidence="3" type="ORF">C8A03DRAFT_45929</name>
</gene>
<proteinExistence type="predicted"/>
<keyword evidence="4" id="KW-1185">Reference proteome</keyword>
<feature type="transmembrane region" description="Helical" evidence="1">
    <location>
        <begin position="133"/>
        <end position="153"/>
    </location>
</feature>
<dbReference type="Proteomes" id="UP001303760">
    <property type="component" value="Unassembled WGS sequence"/>
</dbReference>
<accession>A0AAN7C6P0</accession>